<evidence type="ECO:0000313" key="4">
    <source>
        <dbReference type="Proteomes" id="UP000480266"/>
    </source>
</evidence>
<dbReference type="Gene3D" id="3.50.50.60">
    <property type="entry name" value="FAD/NAD(P)-binding domain"/>
    <property type="match status" value="1"/>
</dbReference>
<dbReference type="PANTHER" id="PTHR13789:SF268">
    <property type="entry name" value="5-METHYLPHENAZINE-1-CARBOXYLATE 1-MONOOXYGENASE"/>
    <property type="match status" value="1"/>
</dbReference>
<dbReference type="InterPro" id="IPR006905">
    <property type="entry name" value="Flavin_halogenase"/>
</dbReference>
<keyword evidence="2" id="KW-0503">Monooxygenase</keyword>
<proteinExistence type="predicted"/>
<dbReference type="SUPFAM" id="SSF51905">
    <property type="entry name" value="FAD/NAD(P)-binding domain"/>
    <property type="match status" value="1"/>
</dbReference>
<dbReference type="Pfam" id="PF04820">
    <property type="entry name" value="Trp_halogenase"/>
    <property type="match status" value="1"/>
</dbReference>
<dbReference type="AlphaFoldDB" id="A0A7C9VM66"/>
<name>A0A7C9VM66_9BRAD</name>
<dbReference type="Gene3D" id="3.30.9.30">
    <property type="match status" value="1"/>
</dbReference>
<evidence type="ECO:0000313" key="3">
    <source>
        <dbReference type="EMBL" id="NGX96812.1"/>
    </source>
</evidence>
<gene>
    <name evidence="3" type="ORF">G4V63_16830</name>
</gene>
<protein>
    <submittedName>
        <fullName evidence="3">FAD-binding protein</fullName>
    </submittedName>
</protein>
<dbReference type="InterPro" id="IPR036188">
    <property type="entry name" value="FAD/NAD-bd_sf"/>
</dbReference>
<keyword evidence="4" id="KW-1185">Reference proteome</keyword>
<comment type="caution">
    <text evidence="3">The sequence shown here is derived from an EMBL/GenBank/DDBJ whole genome shotgun (WGS) entry which is preliminary data.</text>
</comment>
<dbReference type="InterPro" id="IPR050493">
    <property type="entry name" value="FAD-dep_Monooxygenase_BioMet"/>
</dbReference>
<dbReference type="EMBL" id="JAAMRR010000861">
    <property type="protein sequence ID" value="NGX96812.1"/>
    <property type="molecule type" value="Genomic_DNA"/>
</dbReference>
<feature type="non-terminal residue" evidence="3">
    <location>
        <position position="94"/>
    </location>
</feature>
<keyword evidence="1" id="KW-0560">Oxidoreductase</keyword>
<evidence type="ECO:0000256" key="1">
    <source>
        <dbReference type="ARBA" id="ARBA00023002"/>
    </source>
</evidence>
<organism evidence="3 4">
    <name type="scientific">Candidatus Afipia apatlaquensis</name>
    <dbReference type="NCBI Taxonomy" id="2712852"/>
    <lineage>
        <taxon>Bacteria</taxon>
        <taxon>Pseudomonadati</taxon>
        <taxon>Pseudomonadota</taxon>
        <taxon>Alphaproteobacteria</taxon>
        <taxon>Hyphomicrobiales</taxon>
        <taxon>Nitrobacteraceae</taxon>
        <taxon>Afipia</taxon>
    </lineage>
</organism>
<dbReference type="PANTHER" id="PTHR13789">
    <property type="entry name" value="MONOOXYGENASE"/>
    <property type="match status" value="1"/>
</dbReference>
<evidence type="ECO:0000256" key="2">
    <source>
        <dbReference type="ARBA" id="ARBA00023033"/>
    </source>
</evidence>
<dbReference type="GO" id="GO:0004497">
    <property type="term" value="F:monooxygenase activity"/>
    <property type="evidence" value="ECO:0007669"/>
    <property type="project" value="UniProtKB-KW"/>
</dbReference>
<accession>A0A7C9VM66</accession>
<reference evidence="3" key="1">
    <citation type="submission" date="2020-02" db="EMBL/GenBank/DDBJ databases">
        <title>Draft genome sequence of Candidatus Afipia apatlaquensis IBT-C3, a potential strain for decolorization of textile dyes.</title>
        <authorList>
            <person name="Sanchez-Reyes A."/>
            <person name="Breton-Deval L."/>
            <person name="Mangelson H."/>
            <person name="Sanchez-Flores A."/>
        </authorList>
    </citation>
    <scope>NUCLEOTIDE SEQUENCE [LARGE SCALE GENOMIC DNA]</scope>
    <source>
        <strain evidence="3">IBT-C3</strain>
    </source>
</reference>
<dbReference type="Proteomes" id="UP000480266">
    <property type="component" value="Unassembled WGS sequence"/>
</dbReference>
<sequence>MSIAVIGAGVGGLTAALSLHAAGQGDILLLEAAREIRDVGVGINLPPHAVRELSELGLGDALAKVGVPTKELAYYDPRGQLIWAEPRGLDAGYK</sequence>